<accession>A0A385YV34</accession>
<proteinExistence type="predicted"/>
<organism evidence="1 2">
    <name type="scientific">Paenisporosarcina cavernae</name>
    <dbReference type="NCBI Taxonomy" id="2320858"/>
    <lineage>
        <taxon>Bacteria</taxon>
        <taxon>Bacillati</taxon>
        <taxon>Bacillota</taxon>
        <taxon>Bacilli</taxon>
        <taxon>Bacillales</taxon>
        <taxon>Caryophanaceae</taxon>
        <taxon>Paenisporosarcina</taxon>
    </lineage>
</organism>
<name>A0A385YV34_9BACL</name>
<evidence type="ECO:0000313" key="1">
    <source>
        <dbReference type="EMBL" id="AYC30140.1"/>
    </source>
</evidence>
<keyword evidence="2" id="KW-1185">Reference proteome</keyword>
<dbReference type="OrthoDB" id="2990587at2"/>
<sequence length="159" mass="18453">MLESISKLMLLLCAFCLFGCEQNQQPEDKGESVRPTNDIQDYLEETYAGQFDWKLQDGIRRVSSDAVEAETPYYEHLQSIDINLYPYRGDHLIYYTFDLNPTCKKDGKEYTYFISIIRNEKDTEFIGAYMGMRNAEGGGSPIQSVENFFKEMKCENDVK</sequence>
<evidence type="ECO:0008006" key="3">
    <source>
        <dbReference type="Google" id="ProtNLM"/>
    </source>
</evidence>
<dbReference type="Proteomes" id="UP000265725">
    <property type="component" value="Chromosome"/>
</dbReference>
<evidence type="ECO:0000313" key="2">
    <source>
        <dbReference type="Proteomes" id="UP000265725"/>
    </source>
</evidence>
<gene>
    <name evidence="1" type="ORF">D3873_09740</name>
</gene>
<dbReference type="AlphaFoldDB" id="A0A385YV34"/>
<dbReference type="RefSeq" id="WP_119883857.1">
    <property type="nucleotide sequence ID" value="NZ_CP032418.1"/>
</dbReference>
<dbReference type="KEGG" id="paek:D3873_09740"/>
<reference evidence="2" key="1">
    <citation type="submission" date="2018-09" db="EMBL/GenBank/DDBJ databases">
        <authorList>
            <person name="Zhu H."/>
        </authorList>
    </citation>
    <scope>NUCLEOTIDE SEQUENCE [LARGE SCALE GENOMIC DNA]</scope>
    <source>
        <strain evidence="2">K2R23-3</strain>
    </source>
</reference>
<protein>
    <recommendedName>
        <fullName evidence="3">DUF4830 domain-containing protein</fullName>
    </recommendedName>
</protein>
<dbReference type="EMBL" id="CP032418">
    <property type="protein sequence ID" value="AYC30140.1"/>
    <property type="molecule type" value="Genomic_DNA"/>
</dbReference>